<dbReference type="EC" id="2.7.13.3" evidence="2"/>
<dbReference type="PANTHER" id="PTHR42878">
    <property type="entry name" value="TWO-COMPONENT HISTIDINE KINASE"/>
    <property type="match status" value="1"/>
</dbReference>
<dbReference type="SUPFAM" id="SSF55874">
    <property type="entry name" value="ATPase domain of HSP90 chaperone/DNA topoisomerase II/histidine kinase"/>
    <property type="match status" value="2"/>
</dbReference>
<dbReference type="SMART" id="SM00387">
    <property type="entry name" value="HATPase_c"/>
    <property type="match status" value="1"/>
</dbReference>
<evidence type="ECO:0000259" key="5">
    <source>
        <dbReference type="PROSITE" id="PS50109"/>
    </source>
</evidence>
<evidence type="ECO:0000256" key="3">
    <source>
        <dbReference type="ARBA" id="ARBA00022679"/>
    </source>
</evidence>
<dbReference type="Pfam" id="PF02518">
    <property type="entry name" value="HATPase_c"/>
    <property type="match status" value="1"/>
</dbReference>
<dbReference type="Pfam" id="PF13589">
    <property type="entry name" value="HATPase_c_3"/>
    <property type="match status" value="1"/>
</dbReference>
<dbReference type="InterPro" id="IPR005467">
    <property type="entry name" value="His_kinase_dom"/>
</dbReference>
<evidence type="ECO:0000256" key="2">
    <source>
        <dbReference type="ARBA" id="ARBA00012438"/>
    </source>
</evidence>
<dbReference type="PATRIC" id="fig|317.243.peg.5306"/>
<dbReference type="Gene3D" id="3.30.565.10">
    <property type="entry name" value="Histidine kinase-like ATPase, C-terminal domain"/>
    <property type="match status" value="2"/>
</dbReference>
<evidence type="ECO:0000256" key="1">
    <source>
        <dbReference type="ARBA" id="ARBA00000085"/>
    </source>
</evidence>
<accession>A0A1C7Z213</accession>
<dbReference type="OrthoDB" id="9816482at2"/>
<dbReference type="PANTHER" id="PTHR42878:SF14">
    <property type="entry name" value="OSMOLARITY TWO-COMPONENT SYSTEM PROTEIN SSK1"/>
    <property type="match status" value="1"/>
</dbReference>
<name>A0A1C7Z213_PSESX</name>
<proteinExistence type="predicted"/>
<dbReference type="RefSeq" id="WP_065835096.1">
    <property type="nucleotide sequence ID" value="NZ_LGSI01000060.1"/>
</dbReference>
<dbReference type="Proteomes" id="UP000093104">
    <property type="component" value="Unassembled WGS sequence"/>
</dbReference>
<dbReference type="GO" id="GO:0030295">
    <property type="term" value="F:protein kinase activator activity"/>
    <property type="evidence" value="ECO:0007669"/>
    <property type="project" value="TreeGrafter"/>
</dbReference>
<dbReference type="PROSITE" id="PS50109">
    <property type="entry name" value="HIS_KIN"/>
    <property type="match status" value="1"/>
</dbReference>
<reference evidence="6 7" key="1">
    <citation type="submission" date="2015-07" db="EMBL/GenBank/DDBJ databases">
        <title>Draft genome sequence of a diazotrophic, plant growth-promoting rhizobacterium of the Pseudomonas syringae complex.</title>
        <authorList>
            <person name="Patten C.L."/>
            <person name="Jeong H."/>
        </authorList>
    </citation>
    <scope>NUCLEOTIDE SEQUENCE [LARGE SCALE GENOMIC DNA]</scope>
    <source>
        <strain evidence="6 7">GR12-2</strain>
    </source>
</reference>
<dbReference type="AlphaFoldDB" id="A0A1C7Z213"/>
<gene>
    <name evidence="6" type="ORF">AFK24_21200</name>
</gene>
<evidence type="ECO:0000313" key="6">
    <source>
        <dbReference type="EMBL" id="OCR23047.1"/>
    </source>
</evidence>
<dbReference type="InterPro" id="IPR036890">
    <property type="entry name" value="HATPase_C_sf"/>
</dbReference>
<evidence type="ECO:0000256" key="4">
    <source>
        <dbReference type="ARBA" id="ARBA00022777"/>
    </source>
</evidence>
<comment type="caution">
    <text evidence="6">The sequence shown here is derived from an EMBL/GenBank/DDBJ whole genome shotgun (WGS) entry which is preliminary data.</text>
</comment>
<dbReference type="InterPro" id="IPR050351">
    <property type="entry name" value="BphY/WalK/GraS-like"/>
</dbReference>
<protein>
    <recommendedName>
        <fullName evidence="2">histidine kinase</fullName>
        <ecNumber evidence="2">2.7.13.3</ecNumber>
    </recommendedName>
</protein>
<organism evidence="6 7">
    <name type="scientific">Pseudomonas syringae</name>
    <dbReference type="NCBI Taxonomy" id="317"/>
    <lineage>
        <taxon>Bacteria</taxon>
        <taxon>Pseudomonadati</taxon>
        <taxon>Pseudomonadota</taxon>
        <taxon>Gammaproteobacteria</taxon>
        <taxon>Pseudomonadales</taxon>
        <taxon>Pseudomonadaceae</taxon>
        <taxon>Pseudomonas</taxon>
    </lineage>
</organism>
<sequence>MPKLRPRARIVRTIGDQLISGPEAALIELVKNAFDADSPAVHISIIPPSDNNWASGEGNIQVADSGHGMSSDDLLGKWFEPATSDKVNRRSSPVYKRTMLGAKGVGRFATARLGSQLNLRTVSETSGFKEVSHIAVDWELFEKALYLDEVDIDISTQPGSSSDICGVTLEISNLRDKWTKRQLELLVRELRRLTSPINYREDEFQIFLNLSGFQKDVHGFDGQSIVSGVFGAVDSDEKFDPTEIRPFEINKIFHYMVEGAFDEDGLFKGHFINYRGDGKRRDLTVSSTALTTEEQSCGPVSLRLNIYDREGGAVIELFEKLGLGAIGRLQAKKVLDENIGIGIFRGGFRIRPYGDAETDWLELERLRVQNPSKKLGLNQVWGMVEIQSEKFSGLIERSSREGLEHNGAFVRLKRQMMELLTHVETIRQDFRQTAGLSRKALTDTDTVKSKANLSATTRAVANLPAQYRNKIERAMKVDSLALKTSIAELETYQQALSSRSTLGLVVAQILHDGRRFLSDIATRSKRLSDGAPRLHEESNFGTHFRSIFGKEAHSINHSSGQLSKLFKSLDPISGKKRGRPKQFKVLEVVSRCLGLFSDNLSEASVEVIIPDVEEDALVLGYESDLMAALINIIDNAVHWLSVSPEPEKVLEFAISRSKKYVRVTVSNNGMLIPENFHERLFNPSFTLKTEGSGIGLAIAREAMRTSKGDVGFDPDADQTTFVIEMQRAPI</sequence>
<dbReference type="InterPro" id="IPR003594">
    <property type="entry name" value="HATPase_dom"/>
</dbReference>
<dbReference type="GO" id="GO:0004673">
    <property type="term" value="F:protein histidine kinase activity"/>
    <property type="evidence" value="ECO:0007669"/>
    <property type="project" value="UniProtKB-EC"/>
</dbReference>
<keyword evidence="4 6" id="KW-0418">Kinase</keyword>
<dbReference type="GO" id="GO:0000156">
    <property type="term" value="F:phosphorelay response regulator activity"/>
    <property type="evidence" value="ECO:0007669"/>
    <property type="project" value="TreeGrafter"/>
</dbReference>
<keyword evidence="3" id="KW-0808">Transferase</keyword>
<feature type="domain" description="Histidine kinase" evidence="5">
    <location>
        <begin position="508"/>
        <end position="729"/>
    </location>
</feature>
<evidence type="ECO:0000313" key="7">
    <source>
        <dbReference type="Proteomes" id="UP000093104"/>
    </source>
</evidence>
<dbReference type="EMBL" id="LGSI01000060">
    <property type="protein sequence ID" value="OCR23047.1"/>
    <property type="molecule type" value="Genomic_DNA"/>
</dbReference>
<dbReference type="GO" id="GO:0007234">
    <property type="term" value="P:osmosensory signaling via phosphorelay pathway"/>
    <property type="evidence" value="ECO:0007669"/>
    <property type="project" value="TreeGrafter"/>
</dbReference>
<comment type="catalytic activity">
    <reaction evidence="1">
        <text>ATP + protein L-histidine = ADP + protein N-phospho-L-histidine.</text>
        <dbReference type="EC" id="2.7.13.3"/>
    </reaction>
</comment>